<dbReference type="EMBL" id="AQQV01000002">
    <property type="protein sequence ID" value="ORE87506.1"/>
    <property type="molecule type" value="Genomic_DNA"/>
</dbReference>
<accession>A0A1Y1SET8</accession>
<feature type="modified residue" description="4-aspartylphosphate" evidence="2">
    <location>
        <position position="52"/>
    </location>
</feature>
<dbReference type="Proteomes" id="UP000192342">
    <property type="component" value="Unassembled WGS sequence"/>
</dbReference>
<feature type="domain" description="Response regulatory" evidence="3">
    <location>
        <begin position="3"/>
        <end position="119"/>
    </location>
</feature>
<keyword evidence="1 2" id="KW-0597">Phosphoprotein</keyword>
<dbReference type="Pfam" id="PF00072">
    <property type="entry name" value="Response_reg"/>
    <property type="match status" value="1"/>
</dbReference>
<dbReference type="SMART" id="SM00448">
    <property type="entry name" value="REC"/>
    <property type="match status" value="1"/>
</dbReference>
<evidence type="ECO:0000256" key="1">
    <source>
        <dbReference type="ARBA" id="ARBA00022553"/>
    </source>
</evidence>
<gene>
    <name evidence="4" type="ORF">ATO7_10702</name>
</gene>
<dbReference type="InterPro" id="IPR011006">
    <property type="entry name" value="CheY-like_superfamily"/>
</dbReference>
<dbReference type="PANTHER" id="PTHR44591:SF20">
    <property type="entry name" value="PROTEIN PILH"/>
    <property type="match status" value="1"/>
</dbReference>
<dbReference type="InterPro" id="IPR050595">
    <property type="entry name" value="Bact_response_regulator"/>
</dbReference>
<proteinExistence type="predicted"/>
<evidence type="ECO:0000313" key="4">
    <source>
        <dbReference type="EMBL" id="ORE87506.1"/>
    </source>
</evidence>
<sequence length="120" mass="13074">MARVLIVDDSPTELMKLRGFLEAEGFQVVEASSGDDAIAKSKAQRPDIIVMDVVMPGMNGFQATRTLSRDPDTKDVPIIVCSSKSQETDKLWAKRQGAADYVVKPVKGPDLLSKIKALLN</sequence>
<keyword evidence="5" id="KW-1185">Reference proteome</keyword>
<comment type="caution">
    <text evidence="4">The sequence shown here is derived from an EMBL/GenBank/DDBJ whole genome shotgun (WGS) entry which is preliminary data.</text>
</comment>
<dbReference type="InterPro" id="IPR001789">
    <property type="entry name" value="Sig_transdc_resp-reg_receiver"/>
</dbReference>
<evidence type="ECO:0000259" key="3">
    <source>
        <dbReference type="PROSITE" id="PS50110"/>
    </source>
</evidence>
<name>A0A1Y1SET8_9GAMM</name>
<evidence type="ECO:0000256" key="2">
    <source>
        <dbReference type="PROSITE-ProRule" id="PRU00169"/>
    </source>
</evidence>
<dbReference type="Gene3D" id="3.40.50.2300">
    <property type="match status" value="1"/>
</dbReference>
<dbReference type="RefSeq" id="WP_206044882.1">
    <property type="nucleotide sequence ID" value="NZ_AQQV01000002.1"/>
</dbReference>
<dbReference type="AlphaFoldDB" id="A0A1Y1SET8"/>
<dbReference type="STRING" id="1317117.ATO7_10702"/>
<dbReference type="PROSITE" id="PS50110">
    <property type="entry name" value="RESPONSE_REGULATORY"/>
    <property type="match status" value="1"/>
</dbReference>
<dbReference type="PANTHER" id="PTHR44591">
    <property type="entry name" value="STRESS RESPONSE REGULATOR PROTEIN 1"/>
    <property type="match status" value="1"/>
</dbReference>
<evidence type="ECO:0000313" key="5">
    <source>
        <dbReference type="Proteomes" id="UP000192342"/>
    </source>
</evidence>
<protein>
    <submittedName>
        <fullName evidence="4">Response regulator</fullName>
    </submittedName>
</protein>
<dbReference type="SUPFAM" id="SSF52172">
    <property type="entry name" value="CheY-like"/>
    <property type="match status" value="1"/>
</dbReference>
<dbReference type="GO" id="GO:0000160">
    <property type="term" value="P:phosphorelay signal transduction system"/>
    <property type="evidence" value="ECO:0007669"/>
    <property type="project" value="InterPro"/>
</dbReference>
<reference evidence="4 5" key="1">
    <citation type="submission" date="2013-04" db="EMBL/GenBank/DDBJ databases">
        <title>Oceanococcus atlanticus 22II-S10r2 Genome Sequencing.</title>
        <authorList>
            <person name="Lai Q."/>
            <person name="Li G."/>
            <person name="Shao Z."/>
        </authorList>
    </citation>
    <scope>NUCLEOTIDE SEQUENCE [LARGE SCALE GENOMIC DNA]</scope>
    <source>
        <strain evidence="4 5">22II-S10r2</strain>
    </source>
</reference>
<organism evidence="4 5">
    <name type="scientific">Oceanococcus atlanticus</name>
    <dbReference type="NCBI Taxonomy" id="1317117"/>
    <lineage>
        <taxon>Bacteria</taxon>
        <taxon>Pseudomonadati</taxon>
        <taxon>Pseudomonadota</taxon>
        <taxon>Gammaproteobacteria</taxon>
        <taxon>Chromatiales</taxon>
        <taxon>Oceanococcaceae</taxon>
        <taxon>Oceanococcus</taxon>
    </lineage>
</organism>